<dbReference type="SMART" id="SM00342">
    <property type="entry name" value="HTH_ARAC"/>
    <property type="match status" value="1"/>
</dbReference>
<dbReference type="PANTHER" id="PTHR43280">
    <property type="entry name" value="ARAC-FAMILY TRANSCRIPTIONAL REGULATOR"/>
    <property type="match status" value="1"/>
</dbReference>
<dbReference type="GO" id="GO:0003700">
    <property type="term" value="F:DNA-binding transcription factor activity"/>
    <property type="evidence" value="ECO:0007669"/>
    <property type="project" value="InterPro"/>
</dbReference>
<dbReference type="SUPFAM" id="SSF46689">
    <property type="entry name" value="Homeodomain-like"/>
    <property type="match status" value="2"/>
</dbReference>
<sequence length="318" mass="35611">MSKTADMIDASNLEHLRLRPATRTFNPPVSVFHFPNRTTDELQHDHDFVEIQICAGGEGWQRCKKGDISFRRGKVLIILPGAWHYHHDNKSVDAYVCCFGAEILKRELLWTLDDPALNSLLWKGGNEANHGVVELDLNENTLSQCIGFLDALEGIKSRNSSPSPSSLLGYLTLVLSSLSESHVEAKPASEISSHPPVHSAVKRCVALIEENVAEEWSTKDFAKKLNIDPSYLGRLFQIAMGLSPLAYLNQVRAQQAARMLLRTHKSIAEIGIAVGWPDPNYFARKFKANFGISATQYRNRYIQHQMNTGEQIGLTVFE</sequence>
<dbReference type="RefSeq" id="WP_185693418.1">
    <property type="nucleotide sequence ID" value="NZ_JACHVA010000101.1"/>
</dbReference>
<protein>
    <submittedName>
        <fullName evidence="5">Helix-turn-helix transcriptional regulator</fullName>
    </submittedName>
</protein>
<keyword evidence="1" id="KW-0805">Transcription regulation</keyword>
<dbReference type="PANTHER" id="PTHR43280:SF2">
    <property type="entry name" value="HTH-TYPE TRANSCRIPTIONAL REGULATOR EXSA"/>
    <property type="match status" value="1"/>
</dbReference>
<dbReference type="Pfam" id="PF12833">
    <property type="entry name" value="HTH_18"/>
    <property type="match status" value="1"/>
</dbReference>
<keyword evidence="2" id="KW-0238">DNA-binding</keyword>
<dbReference type="InterPro" id="IPR003313">
    <property type="entry name" value="AraC-bd"/>
</dbReference>
<organism evidence="5 6">
    <name type="scientific">Puniceicoccus vermicola</name>
    <dbReference type="NCBI Taxonomy" id="388746"/>
    <lineage>
        <taxon>Bacteria</taxon>
        <taxon>Pseudomonadati</taxon>
        <taxon>Verrucomicrobiota</taxon>
        <taxon>Opitutia</taxon>
        <taxon>Puniceicoccales</taxon>
        <taxon>Puniceicoccaceae</taxon>
        <taxon>Puniceicoccus</taxon>
    </lineage>
</organism>
<dbReference type="SUPFAM" id="SSF51215">
    <property type="entry name" value="Regulatory protein AraC"/>
    <property type="match status" value="1"/>
</dbReference>
<feature type="domain" description="HTH araC/xylS-type" evidence="4">
    <location>
        <begin position="202"/>
        <end position="300"/>
    </location>
</feature>
<keyword evidence="3" id="KW-0804">Transcription</keyword>
<evidence type="ECO:0000313" key="6">
    <source>
        <dbReference type="Proteomes" id="UP000525652"/>
    </source>
</evidence>
<name>A0A7X1AZC8_9BACT</name>
<dbReference type="PROSITE" id="PS01124">
    <property type="entry name" value="HTH_ARAC_FAMILY_2"/>
    <property type="match status" value="1"/>
</dbReference>
<dbReference type="InterPro" id="IPR037923">
    <property type="entry name" value="HTH-like"/>
</dbReference>
<dbReference type="Pfam" id="PF02311">
    <property type="entry name" value="AraC_binding"/>
    <property type="match status" value="1"/>
</dbReference>
<dbReference type="Proteomes" id="UP000525652">
    <property type="component" value="Unassembled WGS sequence"/>
</dbReference>
<evidence type="ECO:0000259" key="4">
    <source>
        <dbReference type="PROSITE" id="PS01124"/>
    </source>
</evidence>
<keyword evidence="6" id="KW-1185">Reference proteome</keyword>
<dbReference type="InterPro" id="IPR014710">
    <property type="entry name" value="RmlC-like_jellyroll"/>
</dbReference>
<dbReference type="GO" id="GO:0043565">
    <property type="term" value="F:sequence-specific DNA binding"/>
    <property type="evidence" value="ECO:0007669"/>
    <property type="project" value="InterPro"/>
</dbReference>
<dbReference type="InterPro" id="IPR018060">
    <property type="entry name" value="HTH_AraC"/>
</dbReference>
<dbReference type="EMBL" id="JACHVA010000101">
    <property type="protein sequence ID" value="MBC2602753.1"/>
    <property type="molecule type" value="Genomic_DNA"/>
</dbReference>
<evidence type="ECO:0000256" key="3">
    <source>
        <dbReference type="ARBA" id="ARBA00023163"/>
    </source>
</evidence>
<evidence type="ECO:0000313" key="5">
    <source>
        <dbReference type="EMBL" id="MBC2602753.1"/>
    </source>
</evidence>
<dbReference type="InterPro" id="IPR009057">
    <property type="entry name" value="Homeodomain-like_sf"/>
</dbReference>
<proteinExistence type="predicted"/>
<dbReference type="AlphaFoldDB" id="A0A7X1AZC8"/>
<reference evidence="5 6" key="1">
    <citation type="submission" date="2020-07" db="EMBL/GenBank/DDBJ databases">
        <authorList>
            <person name="Feng X."/>
        </authorList>
    </citation>
    <scope>NUCLEOTIDE SEQUENCE [LARGE SCALE GENOMIC DNA]</scope>
    <source>
        <strain evidence="5 6">JCM14086</strain>
    </source>
</reference>
<comment type="caution">
    <text evidence="5">The sequence shown here is derived from an EMBL/GenBank/DDBJ whole genome shotgun (WGS) entry which is preliminary data.</text>
</comment>
<dbReference type="Gene3D" id="2.60.120.10">
    <property type="entry name" value="Jelly Rolls"/>
    <property type="match status" value="1"/>
</dbReference>
<dbReference type="Gene3D" id="1.10.10.60">
    <property type="entry name" value="Homeodomain-like"/>
    <property type="match status" value="2"/>
</dbReference>
<evidence type="ECO:0000256" key="2">
    <source>
        <dbReference type="ARBA" id="ARBA00023125"/>
    </source>
</evidence>
<gene>
    <name evidence="5" type="ORF">H5P30_13295</name>
</gene>
<evidence type="ECO:0000256" key="1">
    <source>
        <dbReference type="ARBA" id="ARBA00023015"/>
    </source>
</evidence>
<accession>A0A7X1AZC8</accession>